<gene>
    <name evidence="1" type="ORF">Mal52_61480</name>
</gene>
<name>A0A517ZYU3_9PLAN</name>
<proteinExistence type="predicted"/>
<evidence type="ECO:0000313" key="2">
    <source>
        <dbReference type="Proteomes" id="UP000319383"/>
    </source>
</evidence>
<dbReference type="EMBL" id="CP036276">
    <property type="protein sequence ID" value="QDU47613.1"/>
    <property type="molecule type" value="Genomic_DNA"/>
</dbReference>
<sequence length="113" mass="12831">MLSCELFLSRRELLLDNVAATKSARCGQNASRTSFKTWLRLISRRSDQFQWDASEGFETTCNGYGCAITHNSSLIADQFDGLPWQRLGRRPRSHRSEICSNFTALFEKGDGHV</sequence>
<protein>
    <submittedName>
        <fullName evidence="1">Uncharacterized protein</fullName>
    </submittedName>
</protein>
<dbReference type="KEGG" id="sdyn:Mal52_61480"/>
<accession>A0A517ZYU3</accession>
<evidence type="ECO:0000313" key="1">
    <source>
        <dbReference type="EMBL" id="QDU47613.1"/>
    </source>
</evidence>
<dbReference type="Proteomes" id="UP000319383">
    <property type="component" value="Chromosome"/>
</dbReference>
<dbReference type="AlphaFoldDB" id="A0A517ZYU3"/>
<reference evidence="1 2" key="1">
    <citation type="submission" date="2019-02" db="EMBL/GenBank/DDBJ databases">
        <title>Deep-cultivation of Planctomycetes and their phenomic and genomic characterization uncovers novel biology.</title>
        <authorList>
            <person name="Wiegand S."/>
            <person name="Jogler M."/>
            <person name="Boedeker C."/>
            <person name="Pinto D."/>
            <person name="Vollmers J."/>
            <person name="Rivas-Marin E."/>
            <person name="Kohn T."/>
            <person name="Peeters S.H."/>
            <person name="Heuer A."/>
            <person name="Rast P."/>
            <person name="Oberbeckmann S."/>
            <person name="Bunk B."/>
            <person name="Jeske O."/>
            <person name="Meyerdierks A."/>
            <person name="Storesund J.E."/>
            <person name="Kallscheuer N."/>
            <person name="Luecker S."/>
            <person name="Lage O.M."/>
            <person name="Pohl T."/>
            <person name="Merkel B.J."/>
            <person name="Hornburger P."/>
            <person name="Mueller R.-W."/>
            <person name="Bruemmer F."/>
            <person name="Labrenz M."/>
            <person name="Spormann A.M."/>
            <person name="Op den Camp H."/>
            <person name="Overmann J."/>
            <person name="Amann R."/>
            <person name="Jetten M.S.M."/>
            <person name="Mascher T."/>
            <person name="Medema M.H."/>
            <person name="Devos D.P."/>
            <person name="Kaster A.-K."/>
            <person name="Ovreas L."/>
            <person name="Rohde M."/>
            <person name="Galperin M.Y."/>
            <person name="Jogler C."/>
        </authorList>
    </citation>
    <scope>NUCLEOTIDE SEQUENCE [LARGE SCALE GENOMIC DNA]</scope>
    <source>
        <strain evidence="1 2">Mal52</strain>
    </source>
</reference>
<organism evidence="1 2">
    <name type="scientific">Symmachiella dynata</name>
    <dbReference type="NCBI Taxonomy" id="2527995"/>
    <lineage>
        <taxon>Bacteria</taxon>
        <taxon>Pseudomonadati</taxon>
        <taxon>Planctomycetota</taxon>
        <taxon>Planctomycetia</taxon>
        <taxon>Planctomycetales</taxon>
        <taxon>Planctomycetaceae</taxon>
        <taxon>Symmachiella</taxon>
    </lineage>
</organism>
<dbReference type="RefSeq" id="WP_145380411.1">
    <property type="nucleotide sequence ID" value="NZ_CP036276.1"/>
</dbReference>
<keyword evidence="2" id="KW-1185">Reference proteome</keyword>